<dbReference type="RefSeq" id="WP_220639695.1">
    <property type="nucleotide sequence ID" value="NZ_CP080429.1"/>
</dbReference>
<evidence type="ECO:0000313" key="3">
    <source>
        <dbReference type="Proteomes" id="UP000825381"/>
    </source>
</evidence>
<organism evidence="2 3">
    <name type="scientific">Flavobacterium litorale</name>
    <dbReference type="NCBI Taxonomy" id="2856519"/>
    <lineage>
        <taxon>Bacteria</taxon>
        <taxon>Pseudomonadati</taxon>
        <taxon>Bacteroidota</taxon>
        <taxon>Flavobacteriia</taxon>
        <taxon>Flavobacteriales</taxon>
        <taxon>Flavobacteriaceae</taxon>
        <taxon>Flavobacterium</taxon>
    </lineage>
</organism>
<reference evidence="2 3" key="1">
    <citation type="submission" date="2021-07" db="EMBL/GenBank/DDBJ databases">
        <title>Flavobacterium WSW3-B6 sp.nov, isolated from seaweed.</title>
        <authorList>
            <person name="Muhammad N."/>
            <person name="Ho H."/>
            <person name="Lee Y.-J."/>
            <person name="Nguyen T."/>
            <person name="Ho J."/>
            <person name="Kim S.-G."/>
        </authorList>
    </citation>
    <scope>NUCLEOTIDE SEQUENCE [LARGE SCALE GENOMIC DNA]</scope>
    <source>
        <strain evidence="2 3">WSW3-B6</strain>
    </source>
</reference>
<keyword evidence="1" id="KW-0732">Signal</keyword>
<dbReference type="Proteomes" id="UP000825381">
    <property type="component" value="Chromosome"/>
</dbReference>
<gene>
    <name evidence="2" type="ORF">K1I41_07165</name>
</gene>
<name>A0ABX8V3D3_9FLAO</name>
<feature type="chain" id="PRO_5046292193" description="Outer membrane protein beta-barrel domain-containing protein" evidence="1">
    <location>
        <begin position="19"/>
        <end position="206"/>
    </location>
</feature>
<evidence type="ECO:0000256" key="1">
    <source>
        <dbReference type="SAM" id="SignalP"/>
    </source>
</evidence>
<proteinExistence type="predicted"/>
<evidence type="ECO:0008006" key="4">
    <source>
        <dbReference type="Google" id="ProtNLM"/>
    </source>
</evidence>
<sequence>MVRKITLLLLLFSFSANAQRGGVDQYSLEAGYGLGISGAPGITEFSHFDVGFRYMVDENWGIKFDFGSDKFRTGNSPELGTDYKRYSIQGVHNLGRTLSLNQYANGYLNLLAHGGLGYSSLKSTTRGGTDNIGNVIVGLTPQVYISESFAFTVDASFILNFTQHFDWDGTYPEGRPNKNAFTGNLTNISFGITYYFGKNKNRADWQ</sequence>
<accession>A0ABX8V3D3</accession>
<protein>
    <recommendedName>
        <fullName evidence="4">Outer membrane protein beta-barrel domain-containing protein</fullName>
    </recommendedName>
</protein>
<dbReference type="EMBL" id="CP080429">
    <property type="protein sequence ID" value="QYJ67350.1"/>
    <property type="molecule type" value="Genomic_DNA"/>
</dbReference>
<feature type="signal peptide" evidence="1">
    <location>
        <begin position="1"/>
        <end position="18"/>
    </location>
</feature>
<evidence type="ECO:0000313" key="2">
    <source>
        <dbReference type="EMBL" id="QYJ67350.1"/>
    </source>
</evidence>
<keyword evidence="3" id="KW-1185">Reference proteome</keyword>